<feature type="compositionally biased region" description="Basic and acidic residues" evidence="7">
    <location>
        <begin position="179"/>
        <end position="188"/>
    </location>
</feature>
<dbReference type="GO" id="GO:0001736">
    <property type="term" value="P:establishment of planar polarity"/>
    <property type="evidence" value="ECO:0000318"/>
    <property type="project" value="GO_Central"/>
</dbReference>
<dbReference type="InParanoid" id="F6VEG3"/>
<dbReference type="GeneTree" id="ENSGT00390000012496"/>
<feature type="region of interest" description="Disordered" evidence="7">
    <location>
        <begin position="156"/>
        <end position="207"/>
    </location>
</feature>
<evidence type="ECO:0000313" key="10">
    <source>
        <dbReference type="Proteomes" id="UP000002280"/>
    </source>
</evidence>
<dbReference type="InterPro" id="IPR009539">
    <property type="entry name" value="VANGL"/>
</dbReference>
<dbReference type="STRING" id="13616.ENSMODP00000029002"/>
<feature type="compositionally biased region" description="Low complexity" evidence="7">
    <location>
        <begin position="36"/>
        <end position="60"/>
    </location>
</feature>
<keyword evidence="4 8" id="KW-1133">Transmembrane helix</keyword>
<dbReference type="AlphaFoldDB" id="F6VEG3"/>
<evidence type="ECO:0000256" key="5">
    <source>
        <dbReference type="ARBA" id="ARBA00023136"/>
    </source>
</evidence>
<dbReference type="eggNOG" id="KOG3814">
    <property type="taxonomic scope" value="Eukaryota"/>
</dbReference>
<dbReference type="Proteomes" id="UP000002280">
    <property type="component" value="Chromosome 2"/>
</dbReference>
<sequence length="266" mass="28949">LLGFWPGRARARALARSLAHSLVRRRGWAPGCGAVPGQEAESSSGAAAAGLRGASARSPAQAAEPGVCRAPRPRAGGVRTRRDPGGCCKLKYLFLGLFSSGGVEDHYPNSQASPFGEKLSIAGGPFLPRKANTCPFPKGKVPSAMDTESTYSGYSYYSSHSKKSHRQGERNRERHKSPRSKDGNRSEKSVTIQAPPAEPLLGNDSTRAEEVQVRTKEGTEMPQQRPILLIFFPNSYCTIFITPVVFTFIFSSIHSFLYSSFHWFEG</sequence>
<keyword evidence="2" id="KW-1003">Cell membrane</keyword>
<name>F6VEG3_MONDO</name>
<evidence type="ECO:0000256" key="2">
    <source>
        <dbReference type="ARBA" id="ARBA00022475"/>
    </source>
</evidence>
<keyword evidence="10" id="KW-1185">Reference proteome</keyword>
<accession>F6VEG3</accession>
<dbReference type="GO" id="GO:0005886">
    <property type="term" value="C:plasma membrane"/>
    <property type="evidence" value="ECO:0000318"/>
    <property type="project" value="GO_Central"/>
</dbReference>
<feature type="region of interest" description="Disordered" evidence="7">
    <location>
        <begin position="34"/>
        <end position="81"/>
    </location>
</feature>
<dbReference type="Bgee" id="ENSMODG00000023229">
    <property type="expression patterns" value="Expressed in endometrium and 16 other cell types or tissues"/>
</dbReference>
<evidence type="ECO:0000313" key="9">
    <source>
        <dbReference type="Ensembl" id="ENSMODP00000029002.3"/>
    </source>
</evidence>
<reference evidence="9 10" key="1">
    <citation type="journal article" date="2007" name="Nature">
        <title>Genome of the marsupial Monodelphis domestica reveals innovation in non-coding sequences.</title>
        <authorList>
            <person name="Mikkelsen T.S."/>
            <person name="Wakefield M.J."/>
            <person name="Aken B."/>
            <person name="Amemiya C.T."/>
            <person name="Chang J.L."/>
            <person name="Duke S."/>
            <person name="Garber M."/>
            <person name="Gentles A.J."/>
            <person name="Goodstadt L."/>
            <person name="Heger A."/>
            <person name="Jurka J."/>
            <person name="Kamal M."/>
            <person name="Mauceli E."/>
            <person name="Searle S.M."/>
            <person name="Sharpe T."/>
            <person name="Baker M.L."/>
            <person name="Batzer M.A."/>
            <person name="Benos P.V."/>
            <person name="Belov K."/>
            <person name="Clamp M."/>
            <person name="Cook A."/>
            <person name="Cuff J."/>
            <person name="Das R."/>
            <person name="Davidow L."/>
            <person name="Deakin J.E."/>
            <person name="Fazzari M.J."/>
            <person name="Glass J.L."/>
            <person name="Grabherr M."/>
            <person name="Greally J.M."/>
            <person name="Gu W."/>
            <person name="Hore T.A."/>
            <person name="Huttley G.A."/>
            <person name="Kleber M."/>
            <person name="Jirtle R.L."/>
            <person name="Koina E."/>
            <person name="Lee J.T."/>
            <person name="Mahony S."/>
            <person name="Marra M.A."/>
            <person name="Miller R.D."/>
            <person name="Nicholls R.D."/>
            <person name="Oda M."/>
            <person name="Papenfuss A.T."/>
            <person name="Parra Z.E."/>
            <person name="Pollock D.D."/>
            <person name="Ray D.A."/>
            <person name="Schein J.E."/>
            <person name="Speed T.P."/>
            <person name="Thompson K."/>
            <person name="VandeBerg J.L."/>
            <person name="Wade C.M."/>
            <person name="Walker J.A."/>
            <person name="Waters P.D."/>
            <person name="Webber C."/>
            <person name="Weidman J.R."/>
            <person name="Xie X."/>
            <person name="Zody M.C."/>
            <person name="Baldwin J."/>
            <person name="Abdouelleil A."/>
            <person name="Abdulkadir J."/>
            <person name="Abebe A."/>
            <person name="Abera B."/>
            <person name="Abreu J."/>
            <person name="Acer S.C."/>
            <person name="Aftuck L."/>
            <person name="Alexander A."/>
            <person name="An P."/>
            <person name="Anderson E."/>
            <person name="Anderson S."/>
            <person name="Arachi H."/>
            <person name="Azer M."/>
            <person name="Bachantsang P."/>
            <person name="Barry A."/>
            <person name="Bayul T."/>
            <person name="Berlin A."/>
            <person name="Bessette D."/>
            <person name="Bloom T."/>
            <person name="Bloom T."/>
            <person name="Boguslavskiy L."/>
            <person name="Bonnet C."/>
            <person name="Boukhgalter B."/>
            <person name="Bourzgui I."/>
            <person name="Brown A."/>
            <person name="Cahill P."/>
            <person name="Channer S."/>
            <person name="Cheshatsang Y."/>
            <person name="Chuda L."/>
            <person name="Citroen M."/>
            <person name="Collymore A."/>
            <person name="Cooke P."/>
            <person name="Costello M."/>
            <person name="D'Aco K."/>
            <person name="Daza R."/>
            <person name="De Haan G."/>
            <person name="DeGray S."/>
            <person name="DeMaso C."/>
            <person name="Dhargay N."/>
            <person name="Dooley K."/>
            <person name="Dooley E."/>
            <person name="Doricent M."/>
            <person name="Dorje P."/>
            <person name="Dorjee K."/>
            <person name="Dupes A."/>
            <person name="Elong R."/>
            <person name="Falk J."/>
            <person name="Farina A."/>
            <person name="Faro S."/>
            <person name="Ferguson D."/>
            <person name="Fisher S."/>
            <person name="Foley C.D."/>
            <person name="Franke A."/>
            <person name="Friedrich D."/>
            <person name="Gadbois L."/>
            <person name="Gearin G."/>
            <person name="Gearin C.R."/>
            <person name="Giannoukos G."/>
            <person name="Goode T."/>
            <person name="Graham J."/>
            <person name="Grandbois E."/>
            <person name="Grewal S."/>
            <person name="Gyaltsen K."/>
            <person name="Hafez N."/>
            <person name="Hagos B."/>
            <person name="Hall J."/>
            <person name="Henson C."/>
            <person name="Hollinger A."/>
            <person name="Honan T."/>
            <person name="Huard M.D."/>
            <person name="Hughes L."/>
            <person name="Hurhula B."/>
            <person name="Husby M.E."/>
            <person name="Kamat A."/>
            <person name="Kanga B."/>
            <person name="Kashin S."/>
            <person name="Khazanovich D."/>
            <person name="Kisner P."/>
            <person name="Lance K."/>
            <person name="Lara M."/>
            <person name="Lee W."/>
            <person name="Lennon N."/>
            <person name="Letendre F."/>
            <person name="LeVine R."/>
            <person name="Lipovsky A."/>
            <person name="Liu X."/>
            <person name="Liu J."/>
            <person name="Liu S."/>
            <person name="Lokyitsang T."/>
            <person name="Lokyitsang Y."/>
            <person name="Lubonja R."/>
            <person name="Lui A."/>
            <person name="MacDonald P."/>
            <person name="Magnisalis V."/>
            <person name="Maru K."/>
            <person name="Matthews C."/>
            <person name="McCusker W."/>
            <person name="McDonough S."/>
            <person name="Mehta T."/>
            <person name="Meldrim J."/>
            <person name="Meneus L."/>
            <person name="Mihai O."/>
            <person name="Mihalev A."/>
            <person name="Mihova T."/>
            <person name="Mittelman R."/>
            <person name="Mlenga V."/>
            <person name="Montmayeur A."/>
            <person name="Mulrain L."/>
            <person name="Navidi A."/>
            <person name="Naylor J."/>
            <person name="Negash T."/>
            <person name="Nguyen T."/>
            <person name="Nguyen N."/>
            <person name="Nicol R."/>
            <person name="Norbu C."/>
            <person name="Norbu N."/>
            <person name="Novod N."/>
            <person name="O'Neill B."/>
            <person name="Osman S."/>
            <person name="Markiewicz E."/>
            <person name="Oyono O.L."/>
            <person name="Patti C."/>
            <person name="Phunkhang P."/>
            <person name="Pierre F."/>
            <person name="Priest M."/>
            <person name="Raghuraman S."/>
            <person name="Rege F."/>
            <person name="Reyes R."/>
            <person name="Rise C."/>
            <person name="Rogov P."/>
            <person name="Ross K."/>
            <person name="Ryan E."/>
            <person name="Settipalli S."/>
            <person name="Shea T."/>
            <person name="Sherpa N."/>
            <person name="Shi L."/>
            <person name="Shih D."/>
            <person name="Sparrow T."/>
            <person name="Spaulding J."/>
            <person name="Stalker J."/>
            <person name="Stange-Thomann N."/>
            <person name="Stavropoulos S."/>
            <person name="Stone C."/>
            <person name="Strader C."/>
            <person name="Tesfaye S."/>
            <person name="Thomson T."/>
            <person name="Thoulutsang Y."/>
            <person name="Thoulutsang D."/>
            <person name="Topham K."/>
            <person name="Topping I."/>
            <person name="Tsamla T."/>
            <person name="Vassiliev H."/>
            <person name="Vo A."/>
            <person name="Wangchuk T."/>
            <person name="Wangdi T."/>
            <person name="Weiand M."/>
            <person name="Wilkinson J."/>
            <person name="Wilson A."/>
            <person name="Yadav S."/>
            <person name="Young G."/>
            <person name="Yu Q."/>
            <person name="Zembek L."/>
            <person name="Zhong D."/>
            <person name="Zimmer A."/>
            <person name="Zwirko Z."/>
            <person name="Jaffe D.B."/>
            <person name="Alvarez P."/>
            <person name="Brockman W."/>
            <person name="Butler J."/>
            <person name="Chin C."/>
            <person name="Gnerre S."/>
            <person name="MacCallum I."/>
            <person name="Graves J.A."/>
            <person name="Ponting C.P."/>
            <person name="Breen M."/>
            <person name="Samollow P.B."/>
            <person name="Lander E.S."/>
            <person name="Lindblad-Toh K."/>
        </authorList>
    </citation>
    <scope>NUCLEOTIDE SEQUENCE [LARGE SCALE GENOMIC DNA]</scope>
</reference>
<dbReference type="Ensembl" id="ENSMODT00000030580.3">
    <property type="protein sequence ID" value="ENSMODP00000029002.3"/>
    <property type="gene ID" value="ENSMODG00000023229.3"/>
</dbReference>
<evidence type="ECO:0000256" key="3">
    <source>
        <dbReference type="ARBA" id="ARBA00022692"/>
    </source>
</evidence>
<organism evidence="9 10">
    <name type="scientific">Monodelphis domestica</name>
    <name type="common">Gray short-tailed opossum</name>
    <dbReference type="NCBI Taxonomy" id="13616"/>
    <lineage>
        <taxon>Eukaryota</taxon>
        <taxon>Metazoa</taxon>
        <taxon>Chordata</taxon>
        <taxon>Craniata</taxon>
        <taxon>Vertebrata</taxon>
        <taxon>Euteleostomi</taxon>
        <taxon>Mammalia</taxon>
        <taxon>Metatheria</taxon>
        <taxon>Didelphimorphia</taxon>
        <taxon>Didelphidae</taxon>
        <taxon>Monodelphis</taxon>
    </lineage>
</organism>
<keyword evidence="3 8" id="KW-0812">Transmembrane</keyword>
<evidence type="ECO:0000256" key="7">
    <source>
        <dbReference type="SAM" id="MobiDB-lite"/>
    </source>
</evidence>
<evidence type="ECO:0000256" key="4">
    <source>
        <dbReference type="ARBA" id="ARBA00022989"/>
    </source>
</evidence>
<evidence type="ECO:0000256" key="6">
    <source>
        <dbReference type="ARBA" id="ARBA00025718"/>
    </source>
</evidence>
<dbReference type="HOGENOM" id="CLU_1126737_0_0_1"/>
<comment type="similarity">
    <text evidence="6">Belongs to the Vang family.</text>
</comment>
<dbReference type="PANTHER" id="PTHR20886">
    <property type="entry name" value="VANG-LIKE PROTEIN"/>
    <property type="match status" value="1"/>
</dbReference>
<reference evidence="9" key="3">
    <citation type="submission" date="2025-09" db="UniProtKB">
        <authorList>
            <consortium name="Ensembl"/>
        </authorList>
    </citation>
    <scope>IDENTIFICATION</scope>
</reference>
<evidence type="ECO:0000256" key="8">
    <source>
        <dbReference type="SAM" id="Phobius"/>
    </source>
</evidence>
<dbReference type="GO" id="GO:0060071">
    <property type="term" value="P:Wnt signaling pathway, planar cell polarity pathway"/>
    <property type="evidence" value="ECO:0000318"/>
    <property type="project" value="GO_Central"/>
</dbReference>
<keyword evidence="5 8" id="KW-0472">Membrane</keyword>
<protein>
    <submittedName>
        <fullName evidence="9">Uncharacterized protein</fullName>
    </submittedName>
</protein>
<evidence type="ECO:0000256" key="1">
    <source>
        <dbReference type="ARBA" id="ARBA00004651"/>
    </source>
</evidence>
<feature type="transmembrane region" description="Helical" evidence="8">
    <location>
        <begin position="227"/>
        <end position="253"/>
    </location>
</feature>
<comment type="subcellular location">
    <subcellularLocation>
        <location evidence="1">Cell membrane</location>
        <topology evidence="1">Multi-pass membrane protein</topology>
    </subcellularLocation>
</comment>
<proteinExistence type="inferred from homology"/>
<reference evidence="9" key="2">
    <citation type="submission" date="2025-08" db="UniProtKB">
        <authorList>
            <consortium name="Ensembl"/>
        </authorList>
    </citation>
    <scope>IDENTIFICATION</scope>
</reference>